<reference evidence="1" key="1">
    <citation type="submission" date="2020-03" db="EMBL/GenBank/DDBJ databases">
        <authorList>
            <person name="Weist P."/>
        </authorList>
    </citation>
    <scope>NUCLEOTIDE SEQUENCE</scope>
</reference>
<protein>
    <submittedName>
        <fullName evidence="1">Uncharacterized protein</fullName>
    </submittedName>
</protein>
<dbReference type="EMBL" id="CADEAL010004425">
    <property type="protein sequence ID" value="CAB1459294.1"/>
    <property type="molecule type" value="Genomic_DNA"/>
</dbReference>
<keyword evidence="2" id="KW-1185">Reference proteome</keyword>
<dbReference type="Proteomes" id="UP001153269">
    <property type="component" value="Unassembled WGS sequence"/>
</dbReference>
<name>A0A9N7W0I5_PLEPL</name>
<gene>
    <name evidence="1" type="ORF">PLEPLA_LOCUS47131</name>
</gene>
<accession>A0A9N7W0I5</accession>
<evidence type="ECO:0000313" key="2">
    <source>
        <dbReference type="Proteomes" id="UP001153269"/>
    </source>
</evidence>
<evidence type="ECO:0000313" key="1">
    <source>
        <dbReference type="EMBL" id="CAB1459294.1"/>
    </source>
</evidence>
<sequence>MFTPPTQTIGPIPAHSKICLNHNTRAERTLCLSLKRAPQIHVIHSVTHPQFPADLYSSEISCPRTLRHADGEEWDLNRQPSCWRTTTLPLGPTPLIRMIEKSKATGPNIETYRPSLLLSEQDTQTHC</sequence>
<dbReference type="AlphaFoldDB" id="A0A9N7W0I5"/>
<organism evidence="1 2">
    <name type="scientific">Pleuronectes platessa</name>
    <name type="common">European plaice</name>
    <dbReference type="NCBI Taxonomy" id="8262"/>
    <lineage>
        <taxon>Eukaryota</taxon>
        <taxon>Metazoa</taxon>
        <taxon>Chordata</taxon>
        <taxon>Craniata</taxon>
        <taxon>Vertebrata</taxon>
        <taxon>Euteleostomi</taxon>
        <taxon>Actinopterygii</taxon>
        <taxon>Neopterygii</taxon>
        <taxon>Teleostei</taxon>
        <taxon>Neoteleostei</taxon>
        <taxon>Acanthomorphata</taxon>
        <taxon>Carangaria</taxon>
        <taxon>Pleuronectiformes</taxon>
        <taxon>Pleuronectoidei</taxon>
        <taxon>Pleuronectidae</taxon>
        <taxon>Pleuronectes</taxon>
    </lineage>
</organism>
<comment type="caution">
    <text evidence="1">The sequence shown here is derived from an EMBL/GenBank/DDBJ whole genome shotgun (WGS) entry which is preliminary data.</text>
</comment>
<proteinExistence type="predicted"/>